<comment type="cofactor">
    <cofactor evidence="1">
        <name>NAD(+)</name>
        <dbReference type="ChEBI" id="CHEBI:57540"/>
    </cofactor>
</comment>
<evidence type="ECO:0000256" key="1">
    <source>
        <dbReference type="ARBA" id="ARBA00001911"/>
    </source>
</evidence>
<dbReference type="Gene3D" id="3.40.50.720">
    <property type="entry name" value="NAD(P)-binding Rossmann-like Domain"/>
    <property type="match status" value="1"/>
</dbReference>
<evidence type="ECO:0000313" key="5">
    <source>
        <dbReference type="EMBL" id="CAB4675591.1"/>
    </source>
</evidence>
<gene>
    <name evidence="5" type="ORF">UFOPK2360_00151</name>
</gene>
<proteinExistence type="predicted"/>
<name>A0A6J6MMS5_9ZZZZ</name>
<dbReference type="InterPro" id="IPR036291">
    <property type="entry name" value="NAD(P)-bd_dom_sf"/>
</dbReference>
<dbReference type="GO" id="GO:0008460">
    <property type="term" value="F:dTDP-glucose 4,6-dehydratase activity"/>
    <property type="evidence" value="ECO:0007669"/>
    <property type="project" value="InterPro"/>
</dbReference>
<dbReference type="SUPFAM" id="SSF51735">
    <property type="entry name" value="NAD(P)-binding Rossmann-fold domains"/>
    <property type="match status" value="1"/>
</dbReference>
<dbReference type="NCBIfam" id="TIGR01181">
    <property type="entry name" value="dTDP_gluc_dehyt"/>
    <property type="match status" value="1"/>
</dbReference>
<keyword evidence="3" id="KW-0456">Lyase</keyword>
<evidence type="ECO:0000259" key="4">
    <source>
        <dbReference type="Pfam" id="PF16363"/>
    </source>
</evidence>
<sequence>MRRKEVLVTGGAGFIGSEFVRQLCQNEYYQITVADCLTYAGNKDNLSTVIESIDFKKIDIRNNSEVQEIFKNKKFEIVINLAAESHVDNSIITPAIFLETNILGTQNLLDASVRNGLPLFVQISTDEVYGSISTNFASEVDPLNPSSPYSASKAAADLIVASYGKTYNLPYNIIRSVNNYGPFQYPEKLIPFFINRILENKSVPIYGTGKNVREWIHVSDFARAIIQVMENARRNEVFNVASGVFKTNLEVTEFLINTLNRGMDLITYVEDRPGHDFRYALNSEKIRKETEWVPMVSFEEGLVQTINWYRDLYNREKR</sequence>
<feature type="domain" description="NAD(P)-binding" evidence="4">
    <location>
        <begin position="7"/>
        <end position="303"/>
    </location>
</feature>
<dbReference type="CDD" id="cd05246">
    <property type="entry name" value="dTDP_GD_SDR_e"/>
    <property type="match status" value="1"/>
</dbReference>
<protein>
    <submittedName>
        <fullName evidence="5">Unannotated protein</fullName>
    </submittedName>
</protein>
<organism evidence="5">
    <name type="scientific">freshwater metagenome</name>
    <dbReference type="NCBI Taxonomy" id="449393"/>
    <lineage>
        <taxon>unclassified sequences</taxon>
        <taxon>metagenomes</taxon>
        <taxon>ecological metagenomes</taxon>
    </lineage>
</organism>
<dbReference type="EMBL" id="CAEZXH010000004">
    <property type="protein sequence ID" value="CAB4675591.1"/>
    <property type="molecule type" value="Genomic_DNA"/>
</dbReference>
<evidence type="ECO:0000256" key="2">
    <source>
        <dbReference type="ARBA" id="ARBA00023027"/>
    </source>
</evidence>
<dbReference type="Gene3D" id="3.90.25.10">
    <property type="entry name" value="UDP-galactose 4-epimerase, domain 1"/>
    <property type="match status" value="1"/>
</dbReference>
<dbReference type="Pfam" id="PF16363">
    <property type="entry name" value="GDP_Man_Dehyd"/>
    <property type="match status" value="1"/>
</dbReference>
<dbReference type="GO" id="GO:0009225">
    <property type="term" value="P:nucleotide-sugar metabolic process"/>
    <property type="evidence" value="ECO:0007669"/>
    <property type="project" value="InterPro"/>
</dbReference>
<evidence type="ECO:0000256" key="3">
    <source>
        <dbReference type="ARBA" id="ARBA00023239"/>
    </source>
</evidence>
<dbReference type="AlphaFoldDB" id="A0A6J6MMS5"/>
<dbReference type="InterPro" id="IPR005888">
    <property type="entry name" value="dTDP_Gluc_deHydtase"/>
</dbReference>
<dbReference type="InterPro" id="IPR016040">
    <property type="entry name" value="NAD(P)-bd_dom"/>
</dbReference>
<accession>A0A6J6MMS5</accession>
<reference evidence="5" key="1">
    <citation type="submission" date="2020-05" db="EMBL/GenBank/DDBJ databases">
        <authorList>
            <person name="Chiriac C."/>
            <person name="Salcher M."/>
            <person name="Ghai R."/>
            <person name="Kavagutti S V."/>
        </authorList>
    </citation>
    <scope>NUCLEOTIDE SEQUENCE</scope>
</reference>
<keyword evidence="2" id="KW-0520">NAD</keyword>
<dbReference type="PANTHER" id="PTHR43000">
    <property type="entry name" value="DTDP-D-GLUCOSE 4,6-DEHYDRATASE-RELATED"/>
    <property type="match status" value="1"/>
</dbReference>